<dbReference type="eggNOG" id="ENOG5032RVS">
    <property type="taxonomic scope" value="Bacteria"/>
</dbReference>
<dbReference type="Proteomes" id="UP000038750">
    <property type="component" value="Unassembled WGS sequence"/>
</dbReference>
<proteinExistence type="predicted"/>
<evidence type="ECO:0000313" key="1">
    <source>
        <dbReference type="EMBL" id="CNG44083.1"/>
    </source>
</evidence>
<reference evidence="1 3" key="1">
    <citation type="submission" date="2015-03" db="EMBL/GenBank/DDBJ databases">
        <authorList>
            <person name="Murphy D."/>
        </authorList>
    </citation>
    <scope>NUCLEOTIDE SEQUENCE [LARGE SCALE GENOMIC DNA]</scope>
    <source>
        <strain evidence="1 3">BR165/97</strain>
    </source>
</reference>
<name>A0A0T9MT14_YERIN</name>
<organism evidence="1 3">
    <name type="scientific">Yersinia intermedia</name>
    <dbReference type="NCBI Taxonomy" id="631"/>
    <lineage>
        <taxon>Bacteria</taxon>
        <taxon>Pseudomonadati</taxon>
        <taxon>Pseudomonadota</taxon>
        <taxon>Gammaproteobacteria</taxon>
        <taxon>Enterobacterales</taxon>
        <taxon>Yersiniaceae</taxon>
        <taxon>Yersinia</taxon>
    </lineage>
</organism>
<protein>
    <submittedName>
        <fullName evidence="1">Phage tail assembly chaperone</fullName>
    </submittedName>
    <submittedName>
        <fullName evidence="2">Phage tail protein</fullName>
    </submittedName>
</protein>
<dbReference type="Pfam" id="PF06222">
    <property type="entry name" value="Phage_TAC_1"/>
    <property type="match status" value="1"/>
</dbReference>
<dbReference type="RefSeq" id="WP_032905664.1">
    <property type="nucleotide sequence ID" value="NZ_CBCSII010000015.1"/>
</dbReference>
<evidence type="ECO:0000313" key="3">
    <source>
        <dbReference type="Proteomes" id="UP000038750"/>
    </source>
</evidence>
<dbReference type="OrthoDB" id="6896031at2"/>
<sequence length="139" mass="15303">MAVLKKSLRELATAPLSGFRTKVITVSEWEGATVVLREPSPAGWARWRDVMKPGEGDGETEAPALSLSEEAQRNIRADVVMLIDVLLDEDRQPVFTQADAEAIVEFYGPVHSRLLRQALDLQTTAADAEKKSESQKPDS</sequence>
<dbReference type="Proteomes" id="UP000424966">
    <property type="component" value="Chromosome"/>
</dbReference>
<evidence type="ECO:0000313" key="2">
    <source>
        <dbReference type="EMBL" id="QGR70529.1"/>
    </source>
</evidence>
<dbReference type="GeneID" id="58046422"/>
<dbReference type="EMBL" id="CP046294">
    <property type="protein sequence ID" value="QGR70529.1"/>
    <property type="molecule type" value="Genomic_DNA"/>
</dbReference>
<keyword evidence="4" id="KW-1185">Reference proteome</keyword>
<dbReference type="Gene3D" id="3.30.2220.20">
    <property type="entry name" value="Phage tail assembly chaperone gp13-like"/>
    <property type="match status" value="1"/>
</dbReference>
<dbReference type="EMBL" id="CPZJ01000018">
    <property type="protein sequence ID" value="CNG44083.1"/>
    <property type="molecule type" value="Genomic_DNA"/>
</dbReference>
<reference evidence="2 4" key="2">
    <citation type="submission" date="2019-11" db="EMBL/GenBank/DDBJ databases">
        <title>FDA dAtabase for Regulatory Grade micrObial Sequences (FDA-ARGOS): Supporting development and validation of Infectious Disease Dx tests.</title>
        <authorList>
            <person name="Patel R."/>
            <person name="Rucinski S."/>
            <person name="Tallon L."/>
            <person name="Sadzewicz L."/>
            <person name="Vavikolanu K."/>
            <person name="Mehta A."/>
            <person name="Aluvathingal J."/>
            <person name="Nadendla S."/>
            <person name="Nandy P."/>
            <person name="Geyer C."/>
            <person name="Yan Y."/>
            <person name="Sichtig H."/>
        </authorList>
    </citation>
    <scope>NUCLEOTIDE SEQUENCE [LARGE SCALE GENOMIC DNA]</scope>
    <source>
        <strain evidence="2 4">FDAARGOS_729</strain>
    </source>
</reference>
<evidence type="ECO:0000313" key="4">
    <source>
        <dbReference type="Proteomes" id="UP000424966"/>
    </source>
</evidence>
<dbReference type="InterPro" id="IPR038556">
    <property type="entry name" value="TAC_Gp13-like_sf"/>
</dbReference>
<accession>A0A0T9MT14</accession>
<dbReference type="AlphaFoldDB" id="A0A0T9MT14"/>
<dbReference type="InterPro" id="IPR010411">
    <property type="entry name" value="TAC_Gp13-like"/>
</dbReference>
<gene>
    <name evidence="1" type="ORF">ERS008530_03770</name>
    <name evidence="2" type="ORF">FOC37_09130</name>
</gene>